<dbReference type="EMBL" id="BPWL01000004">
    <property type="protein sequence ID" value="GJJ09562.1"/>
    <property type="molecule type" value="Genomic_DNA"/>
</dbReference>
<name>A0AAV5A7C7_9AGAM</name>
<dbReference type="AlphaFoldDB" id="A0AAV5A7C7"/>
<proteinExistence type="predicted"/>
<dbReference type="PANTHER" id="PTHR42663">
    <property type="entry name" value="HYDROLASE C777.06C-RELATED-RELATED"/>
    <property type="match status" value="1"/>
</dbReference>
<dbReference type="Proteomes" id="UP001050691">
    <property type="component" value="Unassembled WGS sequence"/>
</dbReference>
<evidence type="ECO:0000259" key="1">
    <source>
        <dbReference type="Pfam" id="PF12706"/>
    </source>
</evidence>
<comment type="caution">
    <text evidence="2">The sequence shown here is derived from an EMBL/GenBank/DDBJ whole genome shotgun (WGS) entry which is preliminary data.</text>
</comment>
<dbReference type="Pfam" id="PF12706">
    <property type="entry name" value="Lactamase_B_2"/>
    <property type="match status" value="1"/>
</dbReference>
<organism evidence="2 3">
    <name type="scientific">Clathrus columnatus</name>
    <dbReference type="NCBI Taxonomy" id="1419009"/>
    <lineage>
        <taxon>Eukaryota</taxon>
        <taxon>Fungi</taxon>
        <taxon>Dikarya</taxon>
        <taxon>Basidiomycota</taxon>
        <taxon>Agaricomycotina</taxon>
        <taxon>Agaricomycetes</taxon>
        <taxon>Phallomycetidae</taxon>
        <taxon>Phallales</taxon>
        <taxon>Clathraceae</taxon>
        <taxon>Clathrus</taxon>
    </lineage>
</organism>
<accession>A0AAV5A7C7</accession>
<dbReference type="InterPro" id="IPR001279">
    <property type="entry name" value="Metallo-B-lactamas"/>
</dbReference>
<keyword evidence="3" id="KW-1185">Reference proteome</keyword>
<dbReference type="PANTHER" id="PTHR42663:SF6">
    <property type="entry name" value="HYDROLASE C777.06C-RELATED"/>
    <property type="match status" value="1"/>
</dbReference>
<protein>
    <recommendedName>
        <fullName evidence="1">Metallo-beta-lactamase domain-containing protein</fullName>
    </recommendedName>
</protein>
<gene>
    <name evidence="2" type="ORF">Clacol_003785</name>
</gene>
<sequence>MGFKLTAPLWTAEFIFHGTGNSGSVPNIECLTATLGDHDQPCRTCHAALTPEGRKNRRRNTGAIIRLRRQNGTEMTVVIDVGKNFRESALEWFTKYGLRKIDAVLLTHAHADAVNGLDDLRVEHGRIFPIPNTTHNSTPASSHLNTPSSNLLPPIHFGERKPSDGLPYFSMGFVLVDIVYISDVSHIPDYTWDWILAVKNMQYTALIVDCLRIKPHISHFGLAQAVATARKLGAQRTYMVGFSHEILHDDWERLGKYFQNSRTITPSHGDTNHTITKAVEDIPKEPSVWIRPAYDGLRFLWDSNGVIQDLNSEFNDNELG</sequence>
<evidence type="ECO:0000313" key="2">
    <source>
        <dbReference type="EMBL" id="GJJ09562.1"/>
    </source>
</evidence>
<dbReference type="InterPro" id="IPR036866">
    <property type="entry name" value="RibonucZ/Hydroxyglut_hydro"/>
</dbReference>
<dbReference type="SUPFAM" id="SSF56281">
    <property type="entry name" value="Metallo-hydrolase/oxidoreductase"/>
    <property type="match status" value="1"/>
</dbReference>
<feature type="domain" description="Metallo-beta-lactamase" evidence="1">
    <location>
        <begin position="77"/>
        <end position="130"/>
    </location>
</feature>
<dbReference type="CDD" id="cd16279">
    <property type="entry name" value="metallo-hydrolase-like_MBL-fold"/>
    <property type="match status" value="1"/>
</dbReference>
<evidence type="ECO:0000313" key="3">
    <source>
        <dbReference type="Proteomes" id="UP001050691"/>
    </source>
</evidence>
<reference evidence="2" key="1">
    <citation type="submission" date="2021-10" db="EMBL/GenBank/DDBJ databases">
        <title>De novo Genome Assembly of Clathrus columnatus (Basidiomycota, Fungi) Using Illumina and Nanopore Sequence Data.</title>
        <authorList>
            <person name="Ogiso-Tanaka E."/>
            <person name="Itagaki H."/>
            <person name="Hosoya T."/>
            <person name="Hosaka K."/>
        </authorList>
    </citation>
    <scope>NUCLEOTIDE SEQUENCE</scope>
    <source>
        <strain evidence="2">MO-923</strain>
    </source>
</reference>
<dbReference type="Gene3D" id="3.60.15.10">
    <property type="entry name" value="Ribonuclease Z/Hydroxyacylglutathione hydrolase-like"/>
    <property type="match status" value="2"/>
</dbReference>